<dbReference type="EMBL" id="JASEJX010000012">
    <property type="protein sequence ID" value="KAK4519406.1"/>
    <property type="molecule type" value="Genomic_DNA"/>
</dbReference>
<organism evidence="1 2">
    <name type="scientific">Mucor velutinosus</name>
    <dbReference type="NCBI Taxonomy" id="708070"/>
    <lineage>
        <taxon>Eukaryota</taxon>
        <taxon>Fungi</taxon>
        <taxon>Fungi incertae sedis</taxon>
        <taxon>Mucoromycota</taxon>
        <taxon>Mucoromycotina</taxon>
        <taxon>Mucoromycetes</taxon>
        <taxon>Mucorales</taxon>
        <taxon>Mucorineae</taxon>
        <taxon>Mucoraceae</taxon>
        <taxon>Mucor</taxon>
    </lineage>
</organism>
<keyword evidence="2" id="KW-1185">Reference proteome</keyword>
<dbReference type="AlphaFoldDB" id="A0AAN7DL55"/>
<dbReference type="GeneID" id="89953327"/>
<accession>A0AAN7DL55</accession>
<sequence>MAIMKTHQREMLKAHVKKVLAHNRSCMPLTIALTKKHVQPVDEKLLLQGKELTDASVGTAVSFLQENQTYKILHKSQWDAGNPS</sequence>
<evidence type="ECO:0000313" key="2">
    <source>
        <dbReference type="Proteomes" id="UP001304243"/>
    </source>
</evidence>
<name>A0AAN7DL55_9FUNG</name>
<gene>
    <name evidence="1" type="ORF">ATC70_009641</name>
</gene>
<dbReference type="Proteomes" id="UP001304243">
    <property type="component" value="Unassembled WGS sequence"/>
</dbReference>
<comment type="caution">
    <text evidence="1">The sequence shown here is derived from an EMBL/GenBank/DDBJ whole genome shotgun (WGS) entry which is preliminary data.</text>
</comment>
<protein>
    <submittedName>
        <fullName evidence="1">Uncharacterized protein</fullName>
    </submittedName>
</protein>
<evidence type="ECO:0000313" key="1">
    <source>
        <dbReference type="EMBL" id="KAK4519406.1"/>
    </source>
</evidence>
<reference evidence="1 2" key="1">
    <citation type="submission" date="2022-11" db="EMBL/GenBank/DDBJ databases">
        <title>Mucor velutinosus strain NIH1002 WGS.</title>
        <authorList>
            <person name="Subramanian P."/>
            <person name="Mullikin J.C."/>
            <person name="Segre J.A."/>
            <person name="Zelazny A.M."/>
        </authorList>
    </citation>
    <scope>NUCLEOTIDE SEQUENCE [LARGE SCALE GENOMIC DNA]</scope>
    <source>
        <strain evidence="1 2">NIH1002</strain>
    </source>
</reference>
<dbReference type="RefSeq" id="XP_064686072.1">
    <property type="nucleotide sequence ID" value="XM_064828870.1"/>
</dbReference>
<proteinExistence type="predicted"/>